<dbReference type="AlphaFoldDB" id="A0A507FQ12"/>
<feature type="binding site" evidence="6">
    <location>
        <position position="286"/>
    </location>
    <ligand>
        <name>Zn(2+)</name>
        <dbReference type="ChEBI" id="CHEBI:29105"/>
        <label>1</label>
    </ligand>
</feature>
<dbReference type="EMBL" id="QEAP01000028">
    <property type="protein sequence ID" value="TPX77127.1"/>
    <property type="molecule type" value="Genomic_DNA"/>
</dbReference>
<comment type="similarity">
    <text evidence="7">Belongs to the cyclic nucleotide phosphodiesterase family.</text>
</comment>
<dbReference type="GO" id="GO:0007165">
    <property type="term" value="P:signal transduction"/>
    <property type="evidence" value="ECO:0007669"/>
    <property type="project" value="InterPro"/>
</dbReference>
<feature type="binding site" evidence="6">
    <location>
        <position position="287"/>
    </location>
    <ligand>
        <name>Zn(2+)</name>
        <dbReference type="ChEBI" id="CHEBI:29105"/>
        <label>1</label>
    </ligand>
</feature>
<dbReference type="PRINTS" id="PR00387">
    <property type="entry name" value="PDIESTERASE1"/>
</dbReference>
<keyword evidence="2 6" id="KW-0479">Metal-binding</keyword>
<evidence type="ECO:0000259" key="8">
    <source>
        <dbReference type="PROSITE" id="PS51845"/>
    </source>
</evidence>
<sequence>MATSTSTTVFIQIEESEKIEAIEIPPGCTIEEITSVFYAAAEIFEDSGAILKLLDASGSIVPIGHGLEGNSKEEPYKLKIVGDHLANYGLMQSALSEVCDTAAAVSPKDVYDLKESVRMLKQKLDDLEKNPTKAVAAATAATKPNNNTAVATLTAQLSAQMKKVPIAPRLDSHYTHKPKYILTEETKGYIRTPSFDNWSWDDFELFGIFEFMFEDMGLLSEFKIDVETLRKFLMAVRNCYNNNPFHNFKHCFCVSQMMFGIINTTEVHKKLKPIDKLILILSTIGHDLDHPGFNNTYQINAATDLAIIYNDISPLENHHAAVLFTLLSNDETNILANVSDAVYRDARKNIIRCILATDMAKHGEIMAAFKKSAENFNFDDAEHKSLLLQIIVKCSDISNEVRPTHVAEPWVEALLNEFFTQSDTEKAQGLPTAPFMDRDKVTKAGAQVGFIGYVMIPLYELAAKVLPNMEDAIIKPIRESLVYYKEMLEKTPK</sequence>
<evidence type="ECO:0000256" key="1">
    <source>
        <dbReference type="ARBA" id="ARBA00022535"/>
    </source>
</evidence>
<protein>
    <recommendedName>
        <fullName evidence="7">Phosphodiesterase</fullName>
        <ecNumber evidence="7">3.1.4.-</ecNumber>
    </recommendedName>
</protein>
<evidence type="ECO:0000256" key="3">
    <source>
        <dbReference type="ARBA" id="ARBA00022801"/>
    </source>
</evidence>
<evidence type="ECO:0000256" key="7">
    <source>
        <dbReference type="RuleBase" id="RU363067"/>
    </source>
</evidence>
<keyword evidence="1" id="KW-0140">cGMP</keyword>
<dbReference type="PROSITE" id="PS51845">
    <property type="entry name" value="PDEASE_I_2"/>
    <property type="match status" value="1"/>
</dbReference>
<dbReference type="PANTHER" id="PTHR11347">
    <property type="entry name" value="CYCLIC NUCLEOTIDE PHOSPHODIESTERASE"/>
    <property type="match status" value="1"/>
</dbReference>
<dbReference type="Proteomes" id="UP000320333">
    <property type="component" value="Unassembled WGS sequence"/>
</dbReference>
<evidence type="ECO:0000256" key="4">
    <source>
        <dbReference type="PIRSR" id="PIRSR623088-1"/>
    </source>
</evidence>
<dbReference type="CDD" id="cd00077">
    <property type="entry name" value="HDc"/>
    <property type="match status" value="1"/>
</dbReference>
<dbReference type="GO" id="GO:0004114">
    <property type="term" value="F:3',5'-cyclic-nucleotide phosphodiesterase activity"/>
    <property type="evidence" value="ECO:0007669"/>
    <property type="project" value="InterPro"/>
</dbReference>
<dbReference type="InterPro" id="IPR023174">
    <property type="entry name" value="PDEase_CS"/>
</dbReference>
<keyword evidence="3 7" id="KW-0378">Hydrolase</keyword>
<comment type="cofactor">
    <cofactor evidence="7">
        <name>a divalent metal cation</name>
        <dbReference type="ChEBI" id="CHEBI:60240"/>
    </cofactor>
    <text evidence="7">Binds 2 divalent metal cations per subunit. Site 1 may preferentially bind zinc ions, while site 2 has a preference for magnesium and/or manganese ions.</text>
</comment>
<feature type="binding site" evidence="6">
    <location>
        <position position="396"/>
    </location>
    <ligand>
        <name>Zn(2+)</name>
        <dbReference type="ChEBI" id="CHEBI:29105"/>
        <label>1</label>
    </ligand>
</feature>
<organism evidence="9 10">
    <name type="scientific">Chytriomyces confervae</name>
    <dbReference type="NCBI Taxonomy" id="246404"/>
    <lineage>
        <taxon>Eukaryota</taxon>
        <taxon>Fungi</taxon>
        <taxon>Fungi incertae sedis</taxon>
        <taxon>Chytridiomycota</taxon>
        <taxon>Chytridiomycota incertae sedis</taxon>
        <taxon>Chytridiomycetes</taxon>
        <taxon>Chytridiales</taxon>
        <taxon>Chytriomycetaceae</taxon>
        <taxon>Chytriomyces</taxon>
    </lineage>
</organism>
<feature type="binding site" evidence="5">
    <location>
        <position position="447"/>
    </location>
    <ligand>
        <name>AMP</name>
        <dbReference type="ChEBI" id="CHEBI:456215"/>
    </ligand>
</feature>
<dbReference type="STRING" id="246404.A0A507FQ12"/>
<accession>A0A507FQ12</accession>
<feature type="active site" description="Proton donor" evidence="4">
    <location>
        <position position="246"/>
    </location>
</feature>
<keyword evidence="10" id="KW-1185">Reference proteome</keyword>
<evidence type="ECO:0000313" key="9">
    <source>
        <dbReference type="EMBL" id="TPX77127.1"/>
    </source>
</evidence>
<evidence type="ECO:0000256" key="2">
    <source>
        <dbReference type="ARBA" id="ARBA00022723"/>
    </source>
</evidence>
<evidence type="ECO:0000313" key="10">
    <source>
        <dbReference type="Proteomes" id="UP000320333"/>
    </source>
</evidence>
<dbReference type="InterPro" id="IPR003607">
    <property type="entry name" value="HD/PDEase_dom"/>
</dbReference>
<dbReference type="GO" id="GO:0046872">
    <property type="term" value="F:metal ion binding"/>
    <property type="evidence" value="ECO:0007669"/>
    <property type="project" value="UniProtKB-KW"/>
</dbReference>
<dbReference type="OrthoDB" id="546632at2759"/>
<feature type="binding site" evidence="6">
    <location>
        <position position="250"/>
    </location>
    <ligand>
        <name>Zn(2+)</name>
        <dbReference type="ChEBI" id="CHEBI:29105"/>
        <label>1</label>
    </ligand>
</feature>
<dbReference type="InterPro" id="IPR002073">
    <property type="entry name" value="PDEase_catalytic_dom"/>
</dbReference>
<dbReference type="PROSITE" id="PS00126">
    <property type="entry name" value="PDEASE_I_1"/>
    <property type="match status" value="1"/>
</dbReference>
<dbReference type="SUPFAM" id="SSF109604">
    <property type="entry name" value="HD-domain/PDEase-like"/>
    <property type="match status" value="1"/>
</dbReference>
<feature type="binding site" evidence="5">
    <location>
        <begin position="246"/>
        <end position="250"/>
    </location>
    <ligand>
        <name>AMP</name>
        <dbReference type="ChEBI" id="CHEBI:456215"/>
    </ligand>
</feature>
<evidence type="ECO:0000256" key="5">
    <source>
        <dbReference type="PIRSR" id="PIRSR623088-2"/>
    </source>
</evidence>
<dbReference type="FunFam" id="1.10.1300.10:FF:000006">
    <property type="entry name" value="Phosphodiesterase 9A"/>
    <property type="match status" value="1"/>
</dbReference>
<name>A0A507FQ12_9FUNG</name>
<feature type="binding site" evidence="5">
    <location>
        <position position="287"/>
    </location>
    <ligand>
        <name>AMP</name>
        <dbReference type="ChEBI" id="CHEBI:456215"/>
    </ligand>
</feature>
<dbReference type="Pfam" id="PF00233">
    <property type="entry name" value="PDEase_I"/>
    <property type="match status" value="1"/>
</dbReference>
<feature type="domain" description="PDEase" evidence="8">
    <location>
        <begin position="170"/>
        <end position="491"/>
    </location>
</feature>
<proteinExistence type="inferred from homology"/>
<comment type="caution">
    <text evidence="9">The sequence shown here is derived from an EMBL/GenBank/DDBJ whole genome shotgun (WGS) entry which is preliminary data.</text>
</comment>
<dbReference type="InterPro" id="IPR036971">
    <property type="entry name" value="PDEase_catalytic_dom_sf"/>
</dbReference>
<feature type="binding site" evidence="5">
    <location>
        <position position="396"/>
    </location>
    <ligand>
        <name>AMP</name>
        <dbReference type="ChEBI" id="CHEBI:456215"/>
    </ligand>
</feature>
<dbReference type="InterPro" id="IPR023088">
    <property type="entry name" value="PDEase"/>
</dbReference>
<feature type="binding site" evidence="6">
    <location>
        <position position="287"/>
    </location>
    <ligand>
        <name>Zn(2+)</name>
        <dbReference type="ChEBI" id="CHEBI:29105"/>
        <label>2</label>
    </ligand>
</feature>
<gene>
    <name evidence="9" type="ORF">CcCBS67573_g01616</name>
</gene>
<dbReference type="EC" id="3.1.4.-" evidence="7"/>
<evidence type="ECO:0000256" key="6">
    <source>
        <dbReference type="PIRSR" id="PIRSR623088-3"/>
    </source>
</evidence>
<dbReference type="Gene3D" id="1.10.1300.10">
    <property type="entry name" value="3'5'-cyclic nucleotide phosphodiesterase, catalytic domain"/>
    <property type="match status" value="1"/>
</dbReference>
<reference evidence="9 10" key="1">
    <citation type="journal article" date="2019" name="Sci. Rep.">
        <title>Comparative genomics of chytrid fungi reveal insights into the obligate biotrophic and pathogenic lifestyle of Synchytrium endobioticum.</title>
        <authorList>
            <person name="van de Vossenberg B.T.L.H."/>
            <person name="Warris S."/>
            <person name="Nguyen H.D.T."/>
            <person name="van Gent-Pelzer M.P.E."/>
            <person name="Joly D.L."/>
            <person name="van de Geest H.C."/>
            <person name="Bonants P.J.M."/>
            <person name="Smith D.S."/>
            <person name="Levesque C.A."/>
            <person name="van der Lee T.A.J."/>
        </authorList>
    </citation>
    <scope>NUCLEOTIDE SEQUENCE [LARGE SCALE GENOMIC DNA]</scope>
    <source>
        <strain evidence="9 10">CBS 675.73</strain>
    </source>
</reference>